<feature type="chain" id="PRO_5012275634" evidence="1">
    <location>
        <begin position="26"/>
        <end position="96"/>
    </location>
</feature>
<evidence type="ECO:0000256" key="1">
    <source>
        <dbReference type="SAM" id="SignalP"/>
    </source>
</evidence>
<dbReference type="Proteomes" id="UP000243679">
    <property type="component" value="Chromosome"/>
</dbReference>
<reference evidence="2 3" key="1">
    <citation type="journal article" date="2017" name="ISME J.">
        <title>An acid-tolerant ammonia-oxidizing ?-proteobacterium from soil.</title>
        <authorList>
            <person name="Hayatsu M."/>
            <person name="Tago K."/>
            <person name="Uchiyama I."/>
            <person name="Toyoda A."/>
            <person name="Wang Y."/>
            <person name="Shimomura Y."/>
            <person name="Okubo T."/>
            <person name="Kurisu F."/>
            <person name="Hirono Y."/>
            <person name="Nonaka K."/>
            <person name="Akiyama H."/>
            <person name="Itoh T."/>
            <person name="Takami H."/>
        </authorList>
    </citation>
    <scope>NUCLEOTIDE SEQUENCE [LARGE SCALE GENOMIC DNA]</scope>
    <source>
        <strain evidence="2 3">TAO100</strain>
    </source>
</reference>
<accession>A0A1Q2SKG9</accession>
<evidence type="ECO:0000313" key="3">
    <source>
        <dbReference type="Proteomes" id="UP000243679"/>
    </source>
</evidence>
<protein>
    <submittedName>
        <fullName evidence="2">Uncharacterized protein</fullName>
    </submittedName>
</protein>
<dbReference type="KEGG" id="ntt:TAO_0248"/>
<keyword evidence="1" id="KW-0732">Signal</keyword>
<name>A0A1Q2SKG9_9GAMM</name>
<keyword evidence="3" id="KW-1185">Reference proteome</keyword>
<dbReference type="AlphaFoldDB" id="A0A1Q2SKG9"/>
<dbReference type="EMBL" id="AP014836">
    <property type="protein sequence ID" value="BAW79618.1"/>
    <property type="molecule type" value="Genomic_DNA"/>
</dbReference>
<organism evidence="2 3">
    <name type="scientific">Candidatus Nitrosoglobus terrae</name>
    <dbReference type="NCBI Taxonomy" id="1630141"/>
    <lineage>
        <taxon>Bacteria</taxon>
        <taxon>Pseudomonadati</taxon>
        <taxon>Pseudomonadota</taxon>
        <taxon>Gammaproteobacteria</taxon>
        <taxon>Chromatiales</taxon>
        <taxon>Chromatiaceae</taxon>
        <taxon>Candidatus Nitrosoglobus</taxon>
    </lineage>
</organism>
<evidence type="ECO:0000313" key="2">
    <source>
        <dbReference type="EMBL" id="BAW79618.1"/>
    </source>
</evidence>
<sequence>MKKEKLLTIAIWTVSAFFMSNTVNATLITGISSAYGLQAHFSAAGNTIGINIDPEPIASGSSPNPYIVNKQLLNVQADIPQVLSLDTGTLASKCNI</sequence>
<gene>
    <name evidence="2" type="ORF">TAO_0248</name>
</gene>
<feature type="signal peptide" evidence="1">
    <location>
        <begin position="1"/>
        <end position="25"/>
    </location>
</feature>
<proteinExistence type="predicted"/>